<keyword evidence="2" id="KW-1185">Reference proteome</keyword>
<reference evidence="1 2" key="1">
    <citation type="submission" date="2020-04" db="EMBL/GenBank/DDBJ databases">
        <title>MicrobeNet Type strains.</title>
        <authorList>
            <person name="Nicholson A.C."/>
        </authorList>
    </citation>
    <scope>NUCLEOTIDE SEQUENCE [LARGE SCALE GENOMIC DNA]</scope>
    <source>
        <strain evidence="1 2">ATCC BAA-787</strain>
    </source>
</reference>
<sequence>ELLARAGRPAAAAAAYRHALTLVTSPTERRHLESRLAEVTSP</sequence>
<evidence type="ECO:0000313" key="2">
    <source>
        <dbReference type="Proteomes" id="UP000777774"/>
    </source>
</evidence>
<gene>
    <name evidence="1" type="ORF">HGA02_15230</name>
</gene>
<protein>
    <submittedName>
        <fullName evidence="1">RNA polymerase sigma factor</fullName>
    </submittedName>
</protein>
<name>A0ABX1K5B2_9CELL</name>
<organism evidence="1 2">
    <name type="scientific">Cellulomonas septica</name>
    <dbReference type="NCBI Taxonomy" id="285080"/>
    <lineage>
        <taxon>Bacteria</taxon>
        <taxon>Bacillati</taxon>
        <taxon>Actinomycetota</taxon>
        <taxon>Actinomycetes</taxon>
        <taxon>Micrococcales</taxon>
        <taxon>Cellulomonadaceae</taxon>
        <taxon>Cellulomonas</taxon>
    </lineage>
</organism>
<proteinExistence type="predicted"/>
<accession>A0ABX1K5B2</accession>
<comment type="caution">
    <text evidence="1">The sequence shown here is derived from an EMBL/GenBank/DDBJ whole genome shotgun (WGS) entry which is preliminary data.</text>
</comment>
<evidence type="ECO:0000313" key="1">
    <source>
        <dbReference type="EMBL" id="NKY40827.1"/>
    </source>
</evidence>
<dbReference type="Proteomes" id="UP000777774">
    <property type="component" value="Unassembled WGS sequence"/>
</dbReference>
<feature type="non-terminal residue" evidence="1">
    <location>
        <position position="1"/>
    </location>
</feature>
<dbReference type="EMBL" id="JAAXOY010000472">
    <property type="protein sequence ID" value="NKY40827.1"/>
    <property type="molecule type" value="Genomic_DNA"/>
</dbReference>